<dbReference type="HOGENOM" id="CLU_122923_1_0_1"/>
<dbReference type="GO" id="GO:0033617">
    <property type="term" value="P:mitochondrial respiratory chain complex IV assembly"/>
    <property type="evidence" value="ECO:0007669"/>
    <property type="project" value="TreeGrafter"/>
</dbReference>
<dbReference type="EMBL" id="KN832877">
    <property type="protein sequence ID" value="KIN00391.1"/>
    <property type="molecule type" value="Genomic_DNA"/>
</dbReference>
<sequence length="115" mass="12524">MPPHLHPRSRLTSSLFATTLFASFFVVALPHVLPCPAPRLAYADGEMPDGTPHRKRRRRKCAANDGEQSESTSSNRELDESGDERAAVLSSSAMPKRECPVPKPGGLVGEILGFR</sequence>
<dbReference type="Proteomes" id="UP000054321">
    <property type="component" value="Unassembled WGS sequence"/>
</dbReference>
<accession>A0A0C3GWD2</accession>
<dbReference type="PANTHER" id="PTHR40020">
    <property type="entry name" value="CYTOCHROME C OXIDASE ASSEMBLY FACTOR 2"/>
    <property type="match status" value="1"/>
</dbReference>
<keyword evidence="2" id="KW-0732">Signal</keyword>
<feature type="compositionally biased region" description="Basic and acidic residues" evidence="1">
    <location>
        <begin position="76"/>
        <end position="86"/>
    </location>
</feature>
<dbReference type="AlphaFoldDB" id="A0A0C3GWD2"/>
<dbReference type="InParanoid" id="A0A0C3GWD2"/>
<gene>
    <name evidence="3" type="ORF">OIDMADRAFT_88379</name>
</gene>
<dbReference type="OrthoDB" id="5410040at2759"/>
<feature type="region of interest" description="Disordered" evidence="1">
    <location>
        <begin position="39"/>
        <end position="105"/>
    </location>
</feature>
<dbReference type="GO" id="GO:0005759">
    <property type="term" value="C:mitochondrial matrix"/>
    <property type="evidence" value="ECO:0007669"/>
    <property type="project" value="TreeGrafter"/>
</dbReference>
<protein>
    <submittedName>
        <fullName evidence="3">Uncharacterized protein</fullName>
    </submittedName>
</protein>
<evidence type="ECO:0000256" key="2">
    <source>
        <dbReference type="SAM" id="SignalP"/>
    </source>
</evidence>
<reference evidence="3 4" key="1">
    <citation type="submission" date="2014-04" db="EMBL/GenBank/DDBJ databases">
        <authorList>
            <consortium name="DOE Joint Genome Institute"/>
            <person name="Kuo A."/>
            <person name="Martino E."/>
            <person name="Perotto S."/>
            <person name="Kohler A."/>
            <person name="Nagy L.G."/>
            <person name="Floudas D."/>
            <person name="Copeland A."/>
            <person name="Barry K.W."/>
            <person name="Cichocki N."/>
            <person name="Veneault-Fourrey C."/>
            <person name="LaButti K."/>
            <person name="Lindquist E.A."/>
            <person name="Lipzen A."/>
            <person name="Lundell T."/>
            <person name="Morin E."/>
            <person name="Murat C."/>
            <person name="Sun H."/>
            <person name="Tunlid A."/>
            <person name="Henrissat B."/>
            <person name="Grigoriev I.V."/>
            <person name="Hibbett D.S."/>
            <person name="Martin F."/>
            <person name="Nordberg H.P."/>
            <person name="Cantor M.N."/>
            <person name="Hua S.X."/>
        </authorList>
    </citation>
    <scope>NUCLEOTIDE SEQUENCE [LARGE SCALE GENOMIC DNA]</scope>
    <source>
        <strain evidence="3 4">Zn</strain>
    </source>
</reference>
<evidence type="ECO:0000313" key="3">
    <source>
        <dbReference type="EMBL" id="KIN00391.1"/>
    </source>
</evidence>
<evidence type="ECO:0000313" key="4">
    <source>
        <dbReference type="Proteomes" id="UP000054321"/>
    </source>
</evidence>
<feature type="signal peptide" evidence="2">
    <location>
        <begin position="1"/>
        <end position="30"/>
    </location>
</feature>
<organism evidence="3 4">
    <name type="scientific">Oidiodendron maius (strain Zn)</name>
    <dbReference type="NCBI Taxonomy" id="913774"/>
    <lineage>
        <taxon>Eukaryota</taxon>
        <taxon>Fungi</taxon>
        <taxon>Dikarya</taxon>
        <taxon>Ascomycota</taxon>
        <taxon>Pezizomycotina</taxon>
        <taxon>Leotiomycetes</taxon>
        <taxon>Leotiomycetes incertae sedis</taxon>
        <taxon>Myxotrichaceae</taxon>
        <taxon>Oidiodendron</taxon>
    </lineage>
</organism>
<keyword evidence="4" id="KW-1185">Reference proteome</keyword>
<name>A0A0C3GWD2_OIDMZ</name>
<reference evidence="4" key="2">
    <citation type="submission" date="2015-01" db="EMBL/GenBank/DDBJ databases">
        <title>Evolutionary Origins and Diversification of the Mycorrhizal Mutualists.</title>
        <authorList>
            <consortium name="DOE Joint Genome Institute"/>
            <consortium name="Mycorrhizal Genomics Consortium"/>
            <person name="Kohler A."/>
            <person name="Kuo A."/>
            <person name="Nagy L.G."/>
            <person name="Floudas D."/>
            <person name="Copeland A."/>
            <person name="Barry K.W."/>
            <person name="Cichocki N."/>
            <person name="Veneault-Fourrey C."/>
            <person name="LaButti K."/>
            <person name="Lindquist E.A."/>
            <person name="Lipzen A."/>
            <person name="Lundell T."/>
            <person name="Morin E."/>
            <person name="Murat C."/>
            <person name="Riley R."/>
            <person name="Ohm R."/>
            <person name="Sun H."/>
            <person name="Tunlid A."/>
            <person name="Henrissat B."/>
            <person name="Grigoriev I.V."/>
            <person name="Hibbett D.S."/>
            <person name="Martin F."/>
        </authorList>
    </citation>
    <scope>NUCLEOTIDE SEQUENCE [LARGE SCALE GENOMIC DNA]</scope>
    <source>
        <strain evidence="4">Zn</strain>
    </source>
</reference>
<feature type="non-terminal residue" evidence="3">
    <location>
        <position position="115"/>
    </location>
</feature>
<evidence type="ECO:0000256" key="1">
    <source>
        <dbReference type="SAM" id="MobiDB-lite"/>
    </source>
</evidence>
<feature type="chain" id="PRO_5002177917" evidence="2">
    <location>
        <begin position="31"/>
        <end position="115"/>
    </location>
</feature>
<dbReference type="PANTHER" id="PTHR40020:SF1">
    <property type="entry name" value="CYTOCHROME C OXIDASE ASSEMBLY FACTOR 2"/>
    <property type="match status" value="1"/>
</dbReference>
<proteinExistence type="predicted"/>